<comment type="caution">
    <text evidence="7">The sequence shown here is derived from an EMBL/GenBank/DDBJ whole genome shotgun (WGS) entry which is preliminary data.</text>
</comment>
<feature type="compositionally biased region" description="Low complexity" evidence="5">
    <location>
        <begin position="499"/>
        <end position="508"/>
    </location>
</feature>
<evidence type="ECO:0000256" key="1">
    <source>
        <dbReference type="ARBA" id="ARBA00004167"/>
    </source>
</evidence>
<evidence type="ECO:0000256" key="4">
    <source>
        <dbReference type="ARBA" id="ARBA00023136"/>
    </source>
</evidence>
<feature type="compositionally biased region" description="Gly residues" evidence="5">
    <location>
        <begin position="476"/>
        <end position="498"/>
    </location>
</feature>
<dbReference type="AlphaFoldDB" id="A0A316F374"/>
<feature type="compositionally biased region" description="Low complexity" evidence="5">
    <location>
        <begin position="229"/>
        <end position="241"/>
    </location>
</feature>
<dbReference type="GO" id="GO:0071944">
    <property type="term" value="C:cell periphery"/>
    <property type="evidence" value="ECO:0007669"/>
    <property type="project" value="UniProtKB-ARBA"/>
</dbReference>
<dbReference type="InterPro" id="IPR051694">
    <property type="entry name" value="Immunoregulatory_rcpt-like"/>
</dbReference>
<keyword evidence="4 6" id="KW-0472">Membrane</keyword>
<dbReference type="Pfam" id="PF13620">
    <property type="entry name" value="CarboxypepD_reg"/>
    <property type="match status" value="1"/>
</dbReference>
<feature type="compositionally biased region" description="Low complexity" evidence="5">
    <location>
        <begin position="517"/>
        <end position="527"/>
    </location>
</feature>
<keyword evidence="7" id="KW-0645">Protease</keyword>
<dbReference type="GO" id="GO:0004180">
    <property type="term" value="F:carboxypeptidase activity"/>
    <property type="evidence" value="ECO:0007669"/>
    <property type="project" value="UniProtKB-KW"/>
</dbReference>
<feature type="compositionally biased region" description="Pro residues" evidence="5">
    <location>
        <begin position="528"/>
        <end position="541"/>
    </location>
</feature>
<name>A0A316F374_9ACTN</name>
<evidence type="ECO:0000313" key="8">
    <source>
        <dbReference type="Proteomes" id="UP000245697"/>
    </source>
</evidence>
<feature type="compositionally biased region" description="Low complexity" evidence="5">
    <location>
        <begin position="200"/>
        <end position="220"/>
    </location>
</feature>
<feature type="transmembrane region" description="Helical" evidence="6">
    <location>
        <begin position="255"/>
        <end position="276"/>
    </location>
</feature>
<evidence type="ECO:0000256" key="3">
    <source>
        <dbReference type="ARBA" id="ARBA00022989"/>
    </source>
</evidence>
<keyword evidence="3 6" id="KW-1133">Transmembrane helix</keyword>
<keyword evidence="7" id="KW-0121">Carboxypeptidase</keyword>
<accession>A0A316F374</accession>
<feature type="region of interest" description="Disordered" evidence="5">
    <location>
        <begin position="367"/>
        <end position="387"/>
    </location>
</feature>
<organism evidence="7 8">
    <name type="scientific">Actinoplanes xinjiangensis</name>
    <dbReference type="NCBI Taxonomy" id="512350"/>
    <lineage>
        <taxon>Bacteria</taxon>
        <taxon>Bacillati</taxon>
        <taxon>Actinomycetota</taxon>
        <taxon>Actinomycetes</taxon>
        <taxon>Micromonosporales</taxon>
        <taxon>Micromonosporaceae</taxon>
        <taxon>Actinoplanes</taxon>
    </lineage>
</organism>
<feature type="region of interest" description="Disordered" evidence="5">
    <location>
        <begin position="200"/>
        <end position="250"/>
    </location>
</feature>
<reference evidence="7 8" key="1">
    <citation type="submission" date="2018-05" db="EMBL/GenBank/DDBJ databases">
        <title>Genomic Encyclopedia of Archaeal and Bacterial Type Strains, Phase II (KMG-II): from individual species to whole genera.</title>
        <authorList>
            <person name="Goeker M."/>
        </authorList>
    </citation>
    <scope>NUCLEOTIDE SEQUENCE [LARGE SCALE GENOMIC DNA]</scope>
    <source>
        <strain evidence="7 8">DSM 45184</strain>
    </source>
</reference>
<proteinExistence type="predicted"/>
<dbReference type="GO" id="GO:0016020">
    <property type="term" value="C:membrane"/>
    <property type="evidence" value="ECO:0007669"/>
    <property type="project" value="UniProtKB-SubCell"/>
</dbReference>
<dbReference type="Proteomes" id="UP000245697">
    <property type="component" value="Unassembled WGS sequence"/>
</dbReference>
<evidence type="ECO:0000313" key="7">
    <source>
        <dbReference type="EMBL" id="PWK39271.1"/>
    </source>
</evidence>
<keyword evidence="7" id="KW-0378">Hydrolase</keyword>
<feature type="region of interest" description="Disordered" evidence="5">
    <location>
        <begin position="427"/>
        <end position="451"/>
    </location>
</feature>
<dbReference type="Gene3D" id="2.60.40.1120">
    <property type="entry name" value="Carboxypeptidase-like, regulatory domain"/>
    <property type="match status" value="1"/>
</dbReference>
<dbReference type="PANTHER" id="PTHR15549">
    <property type="entry name" value="PAIRED IMMUNOGLOBULIN-LIKE TYPE 2 RECEPTOR"/>
    <property type="match status" value="1"/>
</dbReference>
<feature type="region of interest" description="Disordered" evidence="5">
    <location>
        <begin position="467"/>
        <end position="560"/>
    </location>
</feature>
<feature type="compositionally biased region" description="Gly residues" evidence="5">
    <location>
        <begin position="442"/>
        <end position="451"/>
    </location>
</feature>
<gene>
    <name evidence="7" type="ORF">BC793_123108</name>
</gene>
<dbReference type="EMBL" id="QGGR01000023">
    <property type="protein sequence ID" value="PWK39271.1"/>
    <property type="molecule type" value="Genomic_DNA"/>
</dbReference>
<dbReference type="InterPro" id="IPR008969">
    <property type="entry name" value="CarboxyPept-like_regulatory"/>
</dbReference>
<comment type="subcellular location">
    <subcellularLocation>
        <location evidence="1">Membrane</location>
        <topology evidence="1">Single-pass membrane protein</topology>
    </subcellularLocation>
</comment>
<evidence type="ECO:0000256" key="5">
    <source>
        <dbReference type="SAM" id="MobiDB-lite"/>
    </source>
</evidence>
<evidence type="ECO:0000256" key="2">
    <source>
        <dbReference type="ARBA" id="ARBA00022692"/>
    </source>
</evidence>
<keyword evidence="8" id="KW-1185">Reference proteome</keyword>
<dbReference type="SUPFAM" id="SSF49464">
    <property type="entry name" value="Carboxypeptidase regulatory domain-like"/>
    <property type="match status" value="1"/>
</dbReference>
<evidence type="ECO:0000256" key="6">
    <source>
        <dbReference type="SAM" id="Phobius"/>
    </source>
</evidence>
<keyword evidence="2 6" id="KW-0812">Transmembrane</keyword>
<protein>
    <submittedName>
        <fullName evidence="7">Carboxypeptidase family protein</fullName>
    </submittedName>
</protein>
<sequence>MTIDSVRERTVSSGSTVTISYTVSNPGGAAAPARFDTDVTTSAGRCRDGCGPSDTIGGEPGKYDATLTAPTVAAGQKQEMTITVVSKDPDGASGQATQTITVEGPEAPTTVRQVSGRIKDDGGDRVSGVQVVMKDSQGHTYSTSTDGSGGYQFTSSDAQPIAAGSIQIAAAKAGYQAADVTVQGTAGRTVTVPLTIKKTAVATSPTPSSSASPSAKPTDTTTEEEPEEGNTGLNNLGGEDNQQAANSSDEGGSSWLLIVMGGLLVAAGIGAMVLVWMRRKKAEELAADTGIGQVPPQAGGGFDATRVAAPVGAGRGADATMIAPAAGMGVRPAGMSGGISDAPTMIHRTPVEDEFPDPYGVPLPPGGGYAGANQWDDPQGGGYGATQTYGQQGGAYGAAQGGGGYNDGGQQHYDEHTNLYQPEAQAPPQRYDEHTGLYQPEQGGGNYGAGNYGGQAGYDQAGYDQGGYDQGWNGQDAGGYGPQGGYDQQGGTYGGYDQGGYDQQPGGYPQQGGNYGGYDQQPDGYPQQQPPAPQQPQPQPPQQGGGPYGQQRPHRDWMDD</sequence>